<keyword evidence="3" id="KW-1185">Reference proteome</keyword>
<organism evidence="2 3">
    <name type="scientific">Butyricicoccus pullicaecorum 1.2</name>
    <dbReference type="NCBI Taxonomy" id="1203606"/>
    <lineage>
        <taxon>Bacteria</taxon>
        <taxon>Bacillati</taxon>
        <taxon>Bacillota</taxon>
        <taxon>Clostridia</taxon>
        <taxon>Eubacteriales</taxon>
        <taxon>Butyricicoccaceae</taxon>
        <taxon>Butyricicoccus</taxon>
    </lineage>
</organism>
<gene>
    <name evidence="2" type="ORF">HMPREF1526_01804</name>
</gene>
<dbReference type="PANTHER" id="PTHR38743:SF2">
    <property type="entry name" value="DUF2185 DOMAIN-CONTAINING PROTEIN"/>
    <property type="match status" value="1"/>
</dbReference>
<comment type="caution">
    <text evidence="2">The sequence shown here is derived from an EMBL/GenBank/DDBJ whole genome shotgun (WGS) entry which is preliminary data.</text>
</comment>
<protein>
    <recommendedName>
        <fullName evidence="1">Immunity protein Imm33 domain-containing protein</fullName>
    </recommendedName>
</protein>
<dbReference type="AlphaFoldDB" id="R8W1M5"/>
<dbReference type="eggNOG" id="COG4859">
    <property type="taxonomic scope" value="Bacteria"/>
</dbReference>
<evidence type="ECO:0000259" key="1">
    <source>
        <dbReference type="Pfam" id="PF09951"/>
    </source>
</evidence>
<dbReference type="Proteomes" id="UP000013981">
    <property type="component" value="Unassembled WGS sequence"/>
</dbReference>
<evidence type="ECO:0000313" key="2">
    <source>
        <dbReference type="EMBL" id="EOQ38763.1"/>
    </source>
</evidence>
<sequence>MNMILNEIKTIMEQNKERYLPQVKFSDLEENGAVYFMNSKDGTEFEWYVNDKLPPFMMFYDDEAQMGAMKLLLYRDGTVRVFVFDNAGKNMCKEVRTHIECGEEQLLDLAVLLKHQAEDNNKWDANIESLGTNIPVSDEMRNTFLNHKSQYDKIKNIRTLMNQGALVSRRIVEEGWKVGFMYRREPNNPADSGWTFLAGNEDEHYNSDMKNIVLMSLGEVCYELDKDVYEYITAPIGAEFIRTSETTFEVDTKNKSIFLTKRQV</sequence>
<feature type="domain" description="Immunity protein Imm33" evidence="1">
    <location>
        <begin position="166"/>
        <end position="248"/>
    </location>
</feature>
<dbReference type="EMBL" id="AQOB01000004">
    <property type="protein sequence ID" value="EOQ38763.1"/>
    <property type="molecule type" value="Genomic_DNA"/>
</dbReference>
<evidence type="ECO:0000313" key="3">
    <source>
        <dbReference type="Proteomes" id="UP000013981"/>
    </source>
</evidence>
<dbReference type="HOGENOM" id="CLU_1060839_0_0_9"/>
<dbReference type="RefSeq" id="WP_016147940.1">
    <property type="nucleotide sequence ID" value="NZ_KB976103.1"/>
</dbReference>
<dbReference type="PATRIC" id="fig|1203606.4.peg.1756"/>
<dbReference type="Pfam" id="PF09951">
    <property type="entry name" value="Imm33"/>
    <property type="match status" value="1"/>
</dbReference>
<reference evidence="2 3" key="1">
    <citation type="submission" date="2013-01" db="EMBL/GenBank/DDBJ databases">
        <title>The Genome Sequence of Butyricicoccus pullicaecorum 1.2.</title>
        <authorList>
            <consortium name="The Broad Institute Genome Sequencing Platform"/>
            <person name="Earl A."/>
            <person name="Ward D."/>
            <person name="Feldgarden M."/>
            <person name="Gevers D."/>
            <person name="Van Immerseel F."/>
            <person name="Eeckhaut V."/>
            <person name="Walker B."/>
            <person name="Young S.K."/>
            <person name="Zeng Q."/>
            <person name="Gargeya S."/>
            <person name="Fitzgerald M."/>
            <person name="Haas B."/>
            <person name="Abouelleil A."/>
            <person name="Alvarado L."/>
            <person name="Arachchi H.M."/>
            <person name="Berlin A.M."/>
            <person name="Chapman S.B."/>
            <person name="Dewar J."/>
            <person name="Goldberg J."/>
            <person name="Griggs A."/>
            <person name="Gujja S."/>
            <person name="Hansen M."/>
            <person name="Howarth C."/>
            <person name="Imamovic A."/>
            <person name="Larimer J."/>
            <person name="McCowan C."/>
            <person name="Murphy C."/>
            <person name="Neiman D."/>
            <person name="Pearson M."/>
            <person name="Priest M."/>
            <person name="Roberts A."/>
            <person name="Saif S."/>
            <person name="Shea T."/>
            <person name="Sisk P."/>
            <person name="Sykes S."/>
            <person name="Wortman J."/>
            <person name="Nusbaum C."/>
            <person name="Birren B."/>
        </authorList>
    </citation>
    <scope>NUCLEOTIDE SEQUENCE [LARGE SCALE GENOMIC DNA]</scope>
    <source>
        <strain evidence="2 3">1.2</strain>
    </source>
</reference>
<name>R8W1M5_9FIRM</name>
<proteinExistence type="predicted"/>
<dbReference type="InterPro" id="IPR018689">
    <property type="entry name" value="Imm33_dom"/>
</dbReference>
<dbReference type="PANTHER" id="PTHR38743">
    <property type="entry name" value="SIMILAR TO GLYOXYLASE I FAMILY PROTEIN"/>
    <property type="match status" value="1"/>
</dbReference>
<accession>R8W1M5</accession>